<keyword evidence="2" id="KW-0808">Transferase</keyword>
<dbReference type="Pfam" id="PF13649">
    <property type="entry name" value="Methyltransf_25"/>
    <property type="match status" value="1"/>
</dbReference>
<accession>A0A8H3XEQ4</accession>
<dbReference type="PANTHER" id="PTHR43591:SF24">
    <property type="entry name" value="2-METHOXY-6-POLYPRENYL-1,4-BENZOQUINOL METHYLASE, MITOCHONDRIAL"/>
    <property type="match status" value="1"/>
</dbReference>
<comment type="caution">
    <text evidence="2">The sequence shown here is derived from an EMBL/GenBank/DDBJ whole genome shotgun (WGS) entry which is preliminary data.</text>
</comment>
<gene>
    <name evidence="2" type="ORF">F8M41_003106</name>
</gene>
<keyword evidence="2" id="KW-0489">Methyltransferase</keyword>
<dbReference type="SUPFAM" id="SSF53335">
    <property type="entry name" value="S-adenosyl-L-methionine-dependent methyltransferases"/>
    <property type="match status" value="1"/>
</dbReference>
<evidence type="ECO:0000313" key="2">
    <source>
        <dbReference type="EMBL" id="KAF0445554.1"/>
    </source>
</evidence>
<evidence type="ECO:0000313" key="3">
    <source>
        <dbReference type="Proteomes" id="UP000439903"/>
    </source>
</evidence>
<dbReference type="Proteomes" id="UP000439903">
    <property type="component" value="Unassembled WGS sequence"/>
</dbReference>
<dbReference type="InterPro" id="IPR029063">
    <property type="entry name" value="SAM-dependent_MTases_sf"/>
</dbReference>
<dbReference type="GO" id="GO:0008168">
    <property type="term" value="F:methyltransferase activity"/>
    <property type="evidence" value="ECO:0007669"/>
    <property type="project" value="UniProtKB-KW"/>
</dbReference>
<organism evidence="2 3">
    <name type="scientific">Gigaspora margarita</name>
    <dbReference type="NCBI Taxonomy" id="4874"/>
    <lineage>
        <taxon>Eukaryota</taxon>
        <taxon>Fungi</taxon>
        <taxon>Fungi incertae sedis</taxon>
        <taxon>Mucoromycota</taxon>
        <taxon>Glomeromycotina</taxon>
        <taxon>Glomeromycetes</taxon>
        <taxon>Diversisporales</taxon>
        <taxon>Gigasporaceae</taxon>
        <taxon>Gigaspora</taxon>
    </lineage>
</organism>
<dbReference type="AlphaFoldDB" id="A0A8H3XEQ4"/>
<dbReference type="EMBL" id="WTPW01001270">
    <property type="protein sequence ID" value="KAF0445554.1"/>
    <property type="molecule type" value="Genomic_DNA"/>
</dbReference>
<proteinExistence type="predicted"/>
<dbReference type="PANTHER" id="PTHR43591">
    <property type="entry name" value="METHYLTRANSFERASE"/>
    <property type="match status" value="1"/>
</dbReference>
<reference evidence="2 3" key="1">
    <citation type="journal article" date="2019" name="Environ. Microbiol.">
        <title>At the nexus of three kingdoms: the genome of the mycorrhizal fungus Gigaspora margarita provides insights into plant, endobacterial and fungal interactions.</title>
        <authorList>
            <person name="Venice F."/>
            <person name="Ghignone S."/>
            <person name="Salvioli di Fossalunga A."/>
            <person name="Amselem J."/>
            <person name="Novero M."/>
            <person name="Xianan X."/>
            <person name="Sedzielewska Toro K."/>
            <person name="Morin E."/>
            <person name="Lipzen A."/>
            <person name="Grigoriev I.V."/>
            <person name="Henrissat B."/>
            <person name="Martin F.M."/>
            <person name="Bonfante P."/>
        </authorList>
    </citation>
    <scope>NUCLEOTIDE SEQUENCE [LARGE SCALE GENOMIC DNA]</scope>
    <source>
        <strain evidence="2 3">BEG34</strain>
    </source>
</reference>
<sequence>MNHLRMGQSLKKPVKNDIIEKPKKQDKEIYLKSLSALEAYRFIQGRKFSLAPNVALTLPSDSEEVIRFNESIKLMKQLFGSNFSAPVTELLTCGSAKVLEIGTVGGFWLADMAREFPMSTFMGLDITTIFHPDNLPENSAFLEHNYHDGIPFPDNTFDYIFQHSISAKFRESLFNDHLYEMFRVLKPGGWMEVYGSLTQIIGAGPATGQFISAARECLRINGLNPDIVRTIPEKFKTLNLKKIQIAEMPLSLSRRDTISFDQLEDEQNLLLQTVEAYRVIMKVAMGCTDEEYDKLKKNIAIEVETKDMHIMSIRTFGQK</sequence>
<dbReference type="InterPro" id="IPR041698">
    <property type="entry name" value="Methyltransf_25"/>
</dbReference>
<dbReference type="OrthoDB" id="2330751at2759"/>
<feature type="domain" description="Methyltransferase" evidence="1">
    <location>
        <begin position="98"/>
        <end position="189"/>
    </location>
</feature>
<name>A0A8H3XEQ4_GIGMA</name>
<dbReference type="GO" id="GO:0032259">
    <property type="term" value="P:methylation"/>
    <property type="evidence" value="ECO:0007669"/>
    <property type="project" value="UniProtKB-KW"/>
</dbReference>
<evidence type="ECO:0000259" key="1">
    <source>
        <dbReference type="Pfam" id="PF13649"/>
    </source>
</evidence>
<dbReference type="Gene3D" id="3.40.50.150">
    <property type="entry name" value="Vaccinia Virus protein VP39"/>
    <property type="match status" value="1"/>
</dbReference>
<protein>
    <submittedName>
        <fullName evidence="2">S-adenosyl-L-methionine-dependent methyltransferase</fullName>
    </submittedName>
</protein>
<keyword evidence="3" id="KW-1185">Reference proteome</keyword>